<feature type="domain" description="GH3 middle" evidence="1">
    <location>
        <begin position="371"/>
        <end position="445"/>
    </location>
</feature>
<evidence type="ECO:0000259" key="1">
    <source>
        <dbReference type="Pfam" id="PF23571"/>
    </source>
</evidence>
<dbReference type="InterPro" id="IPR004993">
    <property type="entry name" value="GH3"/>
</dbReference>
<dbReference type="PANTHER" id="PTHR31901:SF9">
    <property type="entry name" value="GH3 DOMAIN-CONTAINING PROTEIN"/>
    <property type="match status" value="1"/>
</dbReference>
<dbReference type="Pfam" id="PF03321">
    <property type="entry name" value="GH3"/>
    <property type="match status" value="1"/>
</dbReference>
<dbReference type="AlphaFoldDB" id="A0A0C9WB10"/>
<dbReference type="Pfam" id="PF23571">
    <property type="entry name" value="GH3_M"/>
    <property type="match status" value="1"/>
</dbReference>
<dbReference type="EMBL" id="KN839868">
    <property type="protein sequence ID" value="KIJ60836.1"/>
    <property type="molecule type" value="Genomic_DNA"/>
</dbReference>
<proteinExistence type="predicted"/>
<name>A0A0C9WB10_9AGAM</name>
<reference evidence="2 3" key="1">
    <citation type="submission" date="2014-04" db="EMBL/GenBank/DDBJ databases">
        <title>Evolutionary Origins and Diversification of the Mycorrhizal Mutualists.</title>
        <authorList>
            <consortium name="DOE Joint Genome Institute"/>
            <consortium name="Mycorrhizal Genomics Consortium"/>
            <person name="Kohler A."/>
            <person name="Kuo A."/>
            <person name="Nagy L.G."/>
            <person name="Floudas D."/>
            <person name="Copeland A."/>
            <person name="Barry K.W."/>
            <person name="Cichocki N."/>
            <person name="Veneault-Fourrey C."/>
            <person name="LaButti K."/>
            <person name="Lindquist E.A."/>
            <person name="Lipzen A."/>
            <person name="Lundell T."/>
            <person name="Morin E."/>
            <person name="Murat C."/>
            <person name="Riley R."/>
            <person name="Ohm R."/>
            <person name="Sun H."/>
            <person name="Tunlid A."/>
            <person name="Henrissat B."/>
            <person name="Grigoriev I.V."/>
            <person name="Hibbett D.S."/>
            <person name="Martin F."/>
        </authorList>
    </citation>
    <scope>NUCLEOTIDE SEQUENCE [LARGE SCALE GENOMIC DNA]</scope>
    <source>
        <strain evidence="2 3">MD-312</strain>
    </source>
</reference>
<protein>
    <recommendedName>
        <fullName evidence="1">GH3 middle domain-containing protein</fullName>
    </recommendedName>
</protein>
<dbReference type="OrthoDB" id="10004661at2759"/>
<sequence length="618" mass="69803">MSSTPPKPISVLTPELSQALKQRSESLLVDIIKKNHISRYVREAPSLLGFRSTLRDSTIFQDTPAPLLEHFRDTVPLSVYDTYEPFIRKLVEKPCKKVDVEDLLSPGYPSYVTLSSFTTGKAPKYFPKYDFSRVNPTEGSISATSKFNCLVMHLGTKWTILVEDEDGQIDHKLPVCTISSGITRTVFNMKVEQDHLAMEMKVPALTSPLAVSFINNYRSFILMHALFALAERRLETLSTSFGTILVDLVKFVEEEWDSILNSIETGILPDFDGTDHLRVYLQPYFLANPERAAELRALGAAKDSPEWLKMIWPNFKEYSGIMSGAYTGVLSKVQRYWGPDVALRTAGYILSECWPGISYSGVNLYKLAGDEYFEFLEVSQCEIPDEETVETATSLIPVWKLEAGRAYEPVITSRDGLWRYRLGDMIQMEGFEPNSGSPIFGFVERRHEEIRIGDATVPANVISNAILSTTEDTIGQVTEFTSFLDSRDNQVTIGYLVEIGGEIGEPSSITNTRLAAFVYLLQSPYSLTLLGPNPPLARRRVLDALMEQHHMIRVNINMKKMRLPTIRIVERGTFGAYRHWRVENENVSLAQVKVPVVFKNEELLKQLLKGVVQEVQEL</sequence>
<gene>
    <name evidence="2" type="ORF">HYDPIDRAFT_43042</name>
</gene>
<evidence type="ECO:0000313" key="2">
    <source>
        <dbReference type="EMBL" id="KIJ60836.1"/>
    </source>
</evidence>
<accession>A0A0C9WB10</accession>
<keyword evidence="3" id="KW-1185">Reference proteome</keyword>
<dbReference type="HOGENOM" id="CLU_032936_0_0_1"/>
<dbReference type="Proteomes" id="UP000053820">
    <property type="component" value="Unassembled WGS sequence"/>
</dbReference>
<evidence type="ECO:0000313" key="3">
    <source>
        <dbReference type="Proteomes" id="UP000053820"/>
    </source>
</evidence>
<dbReference type="GO" id="GO:0016881">
    <property type="term" value="F:acid-amino acid ligase activity"/>
    <property type="evidence" value="ECO:0007669"/>
    <property type="project" value="TreeGrafter"/>
</dbReference>
<dbReference type="GO" id="GO:0005737">
    <property type="term" value="C:cytoplasm"/>
    <property type="evidence" value="ECO:0007669"/>
    <property type="project" value="TreeGrafter"/>
</dbReference>
<dbReference type="InterPro" id="IPR055377">
    <property type="entry name" value="GH3_M"/>
</dbReference>
<dbReference type="PANTHER" id="PTHR31901">
    <property type="entry name" value="GH3 DOMAIN-CONTAINING PROTEIN"/>
    <property type="match status" value="1"/>
</dbReference>
<organism evidence="2 3">
    <name type="scientific">Hydnomerulius pinastri MD-312</name>
    <dbReference type="NCBI Taxonomy" id="994086"/>
    <lineage>
        <taxon>Eukaryota</taxon>
        <taxon>Fungi</taxon>
        <taxon>Dikarya</taxon>
        <taxon>Basidiomycota</taxon>
        <taxon>Agaricomycotina</taxon>
        <taxon>Agaricomycetes</taxon>
        <taxon>Agaricomycetidae</taxon>
        <taxon>Boletales</taxon>
        <taxon>Boletales incertae sedis</taxon>
        <taxon>Leucogyrophana</taxon>
    </lineage>
</organism>